<dbReference type="Pfam" id="PF17784">
    <property type="entry name" value="Sulfotransfer_4"/>
    <property type="match status" value="1"/>
</dbReference>
<dbReference type="AlphaFoldDB" id="A0A9N9LIR0"/>
<protein>
    <recommendedName>
        <fullName evidence="4">NAD dependent epimerase/dehydratase</fullName>
    </recommendedName>
</protein>
<dbReference type="InterPro" id="IPR027417">
    <property type="entry name" value="P-loop_NTPase"/>
</dbReference>
<keyword evidence="3" id="KW-1185">Reference proteome</keyword>
<dbReference type="PANTHER" id="PTHR36978:SF4">
    <property type="entry name" value="P-LOOP CONTAINING NUCLEOSIDE TRIPHOSPHATE HYDROLASE PROTEIN"/>
    <property type="match status" value="1"/>
</dbReference>
<evidence type="ECO:0000313" key="3">
    <source>
        <dbReference type="Proteomes" id="UP000701801"/>
    </source>
</evidence>
<evidence type="ECO:0000256" key="1">
    <source>
        <dbReference type="SAM" id="Phobius"/>
    </source>
</evidence>
<accession>A0A9N9LIR0</accession>
<evidence type="ECO:0008006" key="4">
    <source>
        <dbReference type="Google" id="ProtNLM"/>
    </source>
</evidence>
<feature type="transmembrane region" description="Helical" evidence="1">
    <location>
        <begin position="222"/>
        <end position="242"/>
    </location>
</feature>
<dbReference type="SUPFAM" id="SSF52540">
    <property type="entry name" value="P-loop containing nucleoside triphosphate hydrolases"/>
    <property type="match status" value="1"/>
</dbReference>
<dbReference type="PANTHER" id="PTHR36978">
    <property type="entry name" value="P-LOOP CONTAINING NUCLEOTIDE TRIPHOSPHATE HYDROLASE"/>
    <property type="match status" value="1"/>
</dbReference>
<dbReference type="OrthoDB" id="408152at2759"/>
<dbReference type="EMBL" id="CAJVRM010000041">
    <property type="protein sequence ID" value="CAG8972291.1"/>
    <property type="molecule type" value="Genomic_DNA"/>
</dbReference>
<dbReference type="Proteomes" id="UP000701801">
    <property type="component" value="Unassembled WGS sequence"/>
</dbReference>
<gene>
    <name evidence="2" type="ORF">HYALB_00001690</name>
</gene>
<dbReference type="Gene3D" id="3.40.50.300">
    <property type="entry name" value="P-loop containing nucleotide triphosphate hydrolases"/>
    <property type="match status" value="1"/>
</dbReference>
<dbReference type="InterPro" id="IPR040632">
    <property type="entry name" value="Sulfotransfer_4"/>
</dbReference>
<proteinExistence type="predicted"/>
<keyword evidence="1" id="KW-1133">Transmembrane helix</keyword>
<keyword evidence="1" id="KW-0472">Membrane</keyword>
<reference evidence="2" key="1">
    <citation type="submission" date="2021-07" db="EMBL/GenBank/DDBJ databases">
        <authorList>
            <person name="Durling M."/>
        </authorList>
    </citation>
    <scope>NUCLEOTIDE SEQUENCE</scope>
</reference>
<comment type="caution">
    <text evidence="2">The sequence shown here is derived from an EMBL/GenBank/DDBJ whole genome shotgun (WGS) entry which is preliminary data.</text>
</comment>
<sequence>MFTALNKLGYNCYHGLVAATDPRSRADRHLACWHEALNYKVYGIGRAYSPLDLDKILQYYSTVTDMPCINFSKELIEQFPNAKVILTHRDPQAWIKSVNNTILHVLSWRIWPVIKYIEPNHLTPFRDCVQLYMEDWTLPAPYNDQEALLKYISQHTALIKSLVPAENLLEFQPGDGWEPLCEFLGKKMPVDEPFPFANKGLSIVDMVRYAIRREMVRFLKPYLVGLGTLAGSWLVGRFVRYWKVGWNKSMKGI</sequence>
<keyword evidence="1" id="KW-0812">Transmembrane</keyword>
<organism evidence="2 3">
    <name type="scientific">Hymenoscyphus albidus</name>
    <dbReference type="NCBI Taxonomy" id="595503"/>
    <lineage>
        <taxon>Eukaryota</taxon>
        <taxon>Fungi</taxon>
        <taxon>Dikarya</taxon>
        <taxon>Ascomycota</taxon>
        <taxon>Pezizomycotina</taxon>
        <taxon>Leotiomycetes</taxon>
        <taxon>Helotiales</taxon>
        <taxon>Helotiaceae</taxon>
        <taxon>Hymenoscyphus</taxon>
    </lineage>
</organism>
<evidence type="ECO:0000313" key="2">
    <source>
        <dbReference type="EMBL" id="CAG8972291.1"/>
    </source>
</evidence>
<name>A0A9N9LIR0_9HELO</name>